<feature type="compositionally biased region" description="Basic and acidic residues" evidence="1">
    <location>
        <begin position="129"/>
        <end position="139"/>
    </location>
</feature>
<keyword evidence="3" id="KW-1185">Reference proteome</keyword>
<feature type="compositionally biased region" description="Basic and acidic residues" evidence="1">
    <location>
        <begin position="162"/>
        <end position="174"/>
    </location>
</feature>
<reference evidence="2 3" key="1">
    <citation type="submission" date="2024-04" db="EMBL/GenBank/DDBJ databases">
        <authorList>
            <consortium name="Genoscope - CEA"/>
            <person name="William W."/>
        </authorList>
    </citation>
    <scope>NUCLEOTIDE SEQUENCE [LARGE SCALE GENOMIC DNA]</scope>
</reference>
<dbReference type="PANTHER" id="PTHR34914">
    <property type="entry name" value="LYMPHOCYTE EXPANSION MOLECULE"/>
    <property type="match status" value="1"/>
</dbReference>
<accession>A0AAV2HCF6</accession>
<evidence type="ECO:0000313" key="3">
    <source>
        <dbReference type="Proteomes" id="UP001497497"/>
    </source>
</evidence>
<dbReference type="PANTHER" id="PTHR34914:SF1">
    <property type="entry name" value="LYMPHOCYTE EXPANSION MOLECULE"/>
    <property type="match status" value="1"/>
</dbReference>
<evidence type="ECO:0000256" key="1">
    <source>
        <dbReference type="SAM" id="MobiDB-lite"/>
    </source>
</evidence>
<feature type="compositionally biased region" description="Low complexity" evidence="1">
    <location>
        <begin position="47"/>
        <end position="60"/>
    </location>
</feature>
<feature type="compositionally biased region" description="Basic and acidic residues" evidence="1">
    <location>
        <begin position="61"/>
        <end position="85"/>
    </location>
</feature>
<proteinExistence type="predicted"/>
<dbReference type="EMBL" id="CAXITT010000081">
    <property type="protein sequence ID" value="CAL1531073.1"/>
    <property type="molecule type" value="Genomic_DNA"/>
</dbReference>
<dbReference type="AlphaFoldDB" id="A0AAV2HCF6"/>
<dbReference type="InterPro" id="IPR033557">
    <property type="entry name" value="CIMAP2"/>
</dbReference>
<feature type="region of interest" description="Disordered" evidence="1">
    <location>
        <begin position="330"/>
        <end position="378"/>
    </location>
</feature>
<organism evidence="2 3">
    <name type="scientific">Lymnaea stagnalis</name>
    <name type="common">Great pond snail</name>
    <name type="synonym">Helix stagnalis</name>
    <dbReference type="NCBI Taxonomy" id="6523"/>
    <lineage>
        <taxon>Eukaryota</taxon>
        <taxon>Metazoa</taxon>
        <taxon>Spiralia</taxon>
        <taxon>Lophotrochozoa</taxon>
        <taxon>Mollusca</taxon>
        <taxon>Gastropoda</taxon>
        <taxon>Heterobranchia</taxon>
        <taxon>Euthyneura</taxon>
        <taxon>Panpulmonata</taxon>
        <taxon>Hygrophila</taxon>
        <taxon>Lymnaeoidea</taxon>
        <taxon>Lymnaeidae</taxon>
        <taxon>Lymnaea</taxon>
    </lineage>
</organism>
<dbReference type="Proteomes" id="UP001497497">
    <property type="component" value="Unassembled WGS sequence"/>
</dbReference>
<dbReference type="Pfam" id="PF07004">
    <property type="entry name" value="SHIPPO-rpt"/>
    <property type="match status" value="3"/>
</dbReference>
<dbReference type="InterPro" id="IPR010736">
    <property type="entry name" value="SHIPPO-rpt"/>
</dbReference>
<protein>
    <submittedName>
        <fullName evidence="2">Uncharacterized protein</fullName>
    </submittedName>
</protein>
<name>A0AAV2HCF6_LYMST</name>
<feature type="region of interest" description="Disordered" evidence="1">
    <location>
        <begin position="129"/>
        <end position="208"/>
    </location>
</feature>
<feature type="compositionally biased region" description="Polar residues" evidence="1">
    <location>
        <begin position="143"/>
        <end position="161"/>
    </location>
</feature>
<gene>
    <name evidence="2" type="ORF">GSLYS_00005198001</name>
</gene>
<comment type="caution">
    <text evidence="2">The sequence shown here is derived from an EMBL/GenBank/DDBJ whole genome shotgun (WGS) entry which is preliminary data.</text>
</comment>
<sequence>MSDVEKRKIPELRAILSRNVSDQAMNFRKETEDSLDSSNTGLEIVNESQTGSSTTTGTESESQRKSSTRDETEKTSVTETVESRRTQKSAKAFEGELMTASNSTLVNETIALIVGQSYSVAPSRKESAASHKSAIDVEKVSPAPSSHHTPNGSQNPLCSKTESLEESQKAKGSEDNIAVGENTDHENELVRPSSVGNTEELKDDSEQKPRLKKILLLPNETCDAFLKRKLGPGVYNLMLNGPVVKVLEDRPPKTGWARQMELERLAALPHLLYKEQWEENKMLKKKLGPGSYNIKDFIQLSNEKPRSGRGILDNLAPRFESKLLSATPGPGTYGINGVPQKSLEIKDNKSTSTKGLLDAGDRKRSLPSVGSHLGPGTYNHKPCTEQLLNKVTSLKGPYNLFTGERDDPIIAGYLAAPKLANLGPGQYEVKSFIDDLNTEHKKGCGRFGKASQYPDLHTDPMDFPGPGTYDPKLPKCCSCRDSTQENLQKCAKGTENLPGFLSSAKRDDKVSQKFFIGNYNPVGAGRYDIQKFEEAADVNGHTSVFKSKTGRPNFQVSKFLQERLRGKDLCPEDKICVDRVKRSITAM</sequence>
<feature type="region of interest" description="Disordered" evidence="1">
    <location>
        <begin position="20"/>
        <end position="89"/>
    </location>
</feature>
<evidence type="ECO:0000313" key="2">
    <source>
        <dbReference type="EMBL" id="CAL1531073.1"/>
    </source>
</evidence>